<evidence type="ECO:0000256" key="1">
    <source>
        <dbReference type="SAM" id="Phobius"/>
    </source>
</evidence>
<accession>A0A3B1CPD7</accession>
<name>A0A3B1CPD7_9ZZZZ</name>
<dbReference type="EMBL" id="UOGF01000002">
    <property type="protein sequence ID" value="VAX25794.1"/>
    <property type="molecule type" value="Genomic_DNA"/>
</dbReference>
<sequence length="148" mass="16745">MTSKGPVVIIAKPLLFSMFFIMIMGFSSCRGLTHNQAETQPNHSDLSLRARTYTITYNSFFSKLLETIKELPRWQVLSQDKTSGEIATTRKSRLFRFVDDVRIQVVKTGTQEVTVNISSASRVGKGDFGQNARNIRELLNKLDQNISN</sequence>
<dbReference type="PROSITE" id="PS51257">
    <property type="entry name" value="PROKAR_LIPOPROTEIN"/>
    <property type="match status" value="1"/>
</dbReference>
<keyword evidence="1" id="KW-0812">Transmembrane</keyword>
<reference evidence="2" key="1">
    <citation type="submission" date="2018-06" db="EMBL/GenBank/DDBJ databases">
        <authorList>
            <person name="Zhirakovskaya E."/>
        </authorList>
    </citation>
    <scope>NUCLEOTIDE SEQUENCE</scope>
</reference>
<dbReference type="InterPro" id="IPR010865">
    <property type="entry name" value="DUF1499"/>
</dbReference>
<evidence type="ECO:0008006" key="3">
    <source>
        <dbReference type="Google" id="ProtNLM"/>
    </source>
</evidence>
<proteinExistence type="predicted"/>
<feature type="transmembrane region" description="Helical" evidence="1">
    <location>
        <begin position="7"/>
        <end position="26"/>
    </location>
</feature>
<protein>
    <recommendedName>
        <fullName evidence="3">DUF1499 domain-containing protein</fullName>
    </recommendedName>
</protein>
<keyword evidence="1" id="KW-0472">Membrane</keyword>
<dbReference type="Pfam" id="PF07386">
    <property type="entry name" value="DUF1499"/>
    <property type="match status" value="1"/>
</dbReference>
<organism evidence="2">
    <name type="scientific">hydrothermal vent metagenome</name>
    <dbReference type="NCBI Taxonomy" id="652676"/>
    <lineage>
        <taxon>unclassified sequences</taxon>
        <taxon>metagenomes</taxon>
        <taxon>ecological metagenomes</taxon>
    </lineage>
</organism>
<dbReference type="AlphaFoldDB" id="A0A3B1CPD7"/>
<keyword evidence="1" id="KW-1133">Transmembrane helix</keyword>
<evidence type="ECO:0000313" key="2">
    <source>
        <dbReference type="EMBL" id="VAX25794.1"/>
    </source>
</evidence>
<gene>
    <name evidence="2" type="ORF">MNBD_NITROSPIRAE01-307</name>
</gene>